<dbReference type="Gene3D" id="3.40.50.720">
    <property type="entry name" value="NAD(P)-binding Rossmann-like Domain"/>
    <property type="match status" value="1"/>
</dbReference>
<feature type="repeat" description="Solcar" evidence="18">
    <location>
        <begin position="136"/>
        <end position="229"/>
    </location>
</feature>
<dbReference type="Proteomes" id="UP000192596">
    <property type="component" value="Unassembled WGS sequence"/>
</dbReference>
<dbReference type="InterPro" id="IPR050567">
    <property type="entry name" value="Mitochondrial_Carrier"/>
</dbReference>
<evidence type="ECO:0000256" key="6">
    <source>
        <dbReference type="ARBA" id="ARBA00021221"/>
    </source>
</evidence>
<reference evidence="24" key="1">
    <citation type="submission" date="2017-03" db="EMBL/GenBank/DDBJ databases">
        <title>Genomes of endolithic fungi from Antarctica.</title>
        <authorList>
            <person name="Coleine C."/>
            <person name="Masonjones S."/>
            <person name="Stajich J.E."/>
        </authorList>
    </citation>
    <scope>NUCLEOTIDE SEQUENCE [LARGE SCALE GENOMIC DNA]</scope>
    <source>
        <strain evidence="24">CCFEE 5527</strain>
    </source>
</reference>
<evidence type="ECO:0000256" key="19">
    <source>
        <dbReference type="SAM" id="MobiDB-lite"/>
    </source>
</evidence>
<dbReference type="CDD" id="cd12188">
    <property type="entry name" value="SDH"/>
    <property type="match status" value="1"/>
</dbReference>
<keyword evidence="9 18" id="KW-0812">Transmembrane</keyword>
<feature type="repeat" description="Solcar" evidence="18">
    <location>
        <begin position="38"/>
        <end position="124"/>
    </location>
</feature>
<evidence type="ECO:0000256" key="15">
    <source>
        <dbReference type="ARBA" id="ARBA00023157"/>
    </source>
</evidence>
<comment type="subcellular location">
    <subcellularLocation>
        <location evidence="1">Mitochondrion membrane</location>
        <topology evidence="1">Multi-pass membrane protein</topology>
    </subcellularLocation>
</comment>
<dbReference type="Pfam" id="PF05222">
    <property type="entry name" value="AlaDh_PNT_N"/>
    <property type="match status" value="1"/>
</dbReference>
<dbReference type="AlphaFoldDB" id="A0A1V8T7L6"/>
<dbReference type="SUPFAM" id="SSF103506">
    <property type="entry name" value="Mitochondrial carrier"/>
    <property type="match status" value="1"/>
</dbReference>
<dbReference type="InterPro" id="IPR007886">
    <property type="entry name" value="AlaDH/PNT_N"/>
</dbReference>
<dbReference type="GO" id="GO:1902603">
    <property type="term" value="P:carnitine transmembrane transport"/>
    <property type="evidence" value="ECO:0007669"/>
    <property type="project" value="TreeGrafter"/>
</dbReference>
<evidence type="ECO:0000313" key="24">
    <source>
        <dbReference type="Proteomes" id="UP000192596"/>
    </source>
</evidence>
<dbReference type="PANTHER" id="PTHR45624:SF4">
    <property type="entry name" value="CONGESTED-LIKE TRACHEA PROTEIN-RELATED"/>
    <property type="match status" value="1"/>
</dbReference>
<comment type="caution">
    <text evidence="23">The sequence shown here is derived from an EMBL/GenBank/DDBJ whole genome shotgun (WGS) entry which is preliminary data.</text>
</comment>
<gene>
    <name evidence="23" type="ORF">B0A48_07103</name>
</gene>
<evidence type="ECO:0000256" key="9">
    <source>
        <dbReference type="ARBA" id="ARBA00022692"/>
    </source>
</evidence>
<evidence type="ECO:0000256" key="17">
    <source>
        <dbReference type="ARBA" id="ARBA00047860"/>
    </source>
</evidence>
<keyword evidence="24" id="KW-1185">Reference proteome</keyword>
<dbReference type="UniPathway" id="UPA00033">
    <property type="reaction ID" value="UER00034"/>
</dbReference>
<dbReference type="FunCoup" id="A0A1V8T7L6">
    <property type="interactions" value="322"/>
</dbReference>
<comment type="subunit">
    <text evidence="4">Monomer.</text>
</comment>
<evidence type="ECO:0000256" key="1">
    <source>
        <dbReference type="ARBA" id="ARBA00004225"/>
    </source>
</evidence>
<evidence type="ECO:0000256" key="10">
    <source>
        <dbReference type="ARBA" id="ARBA00022737"/>
    </source>
</evidence>
<dbReference type="InterPro" id="IPR027281">
    <property type="entry name" value="Lys1"/>
</dbReference>
<dbReference type="SUPFAM" id="SSF52283">
    <property type="entry name" value="Formate/glycerate dehydrogenase catalytic domain-like"/>
    <property type="match status" value="1"/>
</dbReference>
<feature type="region of interest" description="Disordered" evidence="19">
    <location>
        <begin position="1"/>
        <end position="22"/>
    </location>
</feature>
<evidence type="ECO:0000256" key="4">
    <source>
        <dbReference type="ARBA" id="ARBA00011245"/>
    </source>
</evidence>
<keyword evidence="11" id="KW-0999">Mitochondrion inner membrane</keyword>
<protein>
    <recommendedName>
        <fullName evidence="6">Saccharopine dehydrogenase [NAD(+), L-lysine-forming]</fullName>
        <ecNumber evidence="5">1.5.1.7</ecNumber>
    </recommendedName>
    <alternativeName>
        <fullName evidence="16">Lysine--2-oxoglutarate reductase</fullName>
    </alternativeName>
</protein>
<dbReference type="GO" id="GO:0006839">
    <property type="term" value="P:mitochondrial transport"/>
    <property type="evidence" value="ECO:0007669"/>
    <property type="project" value="TreeGrafter"/>
</dbReference>
<dbReference type="FunFam" id="1.50.40.10:FF:000060">
    <property type="entry name" value="Mitochondrial carnitine carrier"/>
    <property type="match status" value="1"/>
</dbReference>
<dbReference type="SMART" id="SM01003">
    <property type="entry name" value="AlaDh_PNT_N"/>
    <property type="match status" value="1"/>
</dbReference>
<accession>A0A1V8T7L6</accession>
<keyword evidence="10" id="KW-0677">Repeat</keyword>
<dbReference type="Pfam" id="PF00153">
    <property type="entry name" value="Mito_carr"/>
    <property type="match status" value="3"/>
</dbReference>
<dbReference type="InterPro" id="IPR007698">
    <property type="entry name" value="AlaDH/PNT_NAD(H)-bd"/>
</dbReference>
<dbReference type="InterPro" id="IPR018108">
    <property type="entry name" value="MCP_transmembrane"/>
</dbReference>
<dbReference type="InterPro" id="IPR023395">
    <property type="entry name" value="MCP_dom_sf"/>
</dbReference>
<evidence type="ECO:0000256" key="7">
    <source>
        <dbReference type="ARBA" id="ARBA00022448"/>
    </source>
</evidence>
<feature type="transmembrane region" description="Helical" evidence="20">
    <location>
        <begin position="44"/>
        <end position="64"/>
    </location>
</feature>
<evidence type="ECO:0000256" key="5">
    <source>
        <dbReference type="ARBA" id="ARBA00012847"/>
    </source>
</evidence>
<evidence type="ECO:0000313" key="23">
    <source>
        <dbReference type="EMBL" id="OQO07406.1"/>
    </source>
</evidence>
<feature type="domain" description="Alanine dehydrogenase/pyridine nucleotide transhydrogenase NAD(H)-binding" evidence="21">
    <location>
        <begin position="512"/>
        <end position="676"/>
    </location>
</feature>
<evidence type="ECO:0000256" key="2">
    <source>
        <dbReference type="ARBA" id="ARBA00004884"/>
    </source>
</evidence>
<feature type="domain" description="Alanine dehydrogenase/pyridine nucleotide transhydrogenase N-terminal" evidence="22">
    <location>
        <begin position="345"/>
        <end position="479"/>
    </location>
</feature>
<comment type="pathway">
    <text evidence="2">Amino-acid biosynthesis; L-lysine biosynthesis via AAA pathway; L-lysine from L-alpha-aminoadipate (fungal route): step 3/3.</text>
</comment>
<sequence length="728" mass="77832">MSSSSSPSLPPVIADNLPSLPSPSEVKEEVAVATKKSLSSLRDFAAGGVGGIFAVLVGHPFDLVKVRLQTAEKGVYTGAMDVVRRTVTREGMVKGLYAGVSAPLVGVTPMFAVSFWGYGVGKQLVESNSTVVNGQLSVAQISTAGFFSAIPQTLITAPFERVKVLLQIQGQKELKPGEKPRYAGGTDVVKQLYKEGGIKSVYRGSLMTLARDGPGSAAYFATYEVIKRRLTPANPDGTPGKLSLPAVMAAGGAAGVAMWIPVFPVDTVKSRLQSAEGNPTIGGTVRMLYRNGGLKAFFPGMGPAMARAVPANAATFLGVELAHNAMTKISGFYKYTYIMSPTTLHVRAETKPLEHRTAITPTIAKKLVDAGYVVNVEKAPLSIFPDSEYEGTGASLVPTGSWVNVPSDHLIVGLKELPEEDFALKHTHVQFAHCYKGQAGWDKVLGRFHRGDGTLLDLEFLEDEHGRRVAAFGYHAGFAGAALALEAWAWQLTHPASEPFPSVSSYENEDLLIADVRKAVEQGRAKAGHLPSVLVIGALGRCGRGAVDLCVRAGVEDIIVSRADDKHLSIRLQRRSLTSSTQKWDLPETSAKPGPYPEITSSSVFVNCIYLSAAIPPFCSPASLSTPSRELRVVCDVSCDTTNPHNPIPIYDINTTFEKPTVPVKLDEGGPLEVISIDHLPSLLPREASEAFSAALLPSLLGLGDRGSVRVWQQAEKLFREKVGTLPK</sequence>
<dbReference type="GO" id="GO:0015227">
    <property type="term" value="F:O-acyl-L-carnitine transmembrane transporter activity"/>
    <property type="evidence" value="ECO:0007669"/>
    <property type="project" value="TreeGrafter"/>
</dbReference>
<dbReference type="GO" id="GO:0019878">
    <property type="term" value="P:lysine biosynthetic process via aminoadipic acid"/>
    <property type="evidence" value="ECO:0007669"/>
    <property type="project" value="UniProtKB-UniPathway"/>
</dbReference>
<keyword evidence="13" id="KW-0496">Mitochondrion</keyword>
<evidence type="ECO:0000256" key="8">
    <source>
        <dbReference type="ARBA" id="ARBA00022605"/>
    </source>
</evidence>
<feature type="repeat" description="Solcar" evidence="18">
    <location>
        <begin position="242"/>
        <end position="325"/>
    </location>
</feature>
<dbReference type="STRING" id="1507870.A0A1V8T7L6"/>
<proteinExistence type="inferred from homology"/>
<evidence type="ECO:0000256" key="3">
    <source>
        <dbReference type="ARBA" id="ARBA00006375"/>
    </source>
</evidence>
<dbReference type="Gene3D" id="1.50.40.10">
    <property type="entry name" value="Mitochondrial carrier domain"/>
    <property type="match status" value="2"/>
</dbReference>
<keyword evidence="15" id="KW-1015">Disulfide bond</keyword>
<comment type="similarity">
    <text evidence="3">Belongs to the mitochondrial carrier (TC 2.A.29) family.</text>
</comment>
<evidence type="ECO:0000256" key="18">
    <source>
        <dbReference type="PROSITE-ProRule" id="PRU00282"/>
    </source>
</evidence>
<dbReference type="GO" id="GO:0031966">
    <property type="term" value="C:mitochondrial membrane"/>
    <property type="evidence" value="ECO:0007669"/>
    <property type="project" value="UniProtKB-SubCell"/>
</dbReference>
<evidence type="ECO:0000259" key="21">
    <source>
        <dbReference type="SMART" id="SM01002"/>
    </source>
</evidence>
<comment type="catalytic activity">
    <reaction evidence="17">
        <text>L-saccharopine + NAD(+) + H2O = L-lysine + 2-oxoglutarate + NADH + H(+)</text>
        <dbReference type="Rhea" id="RHEA:12440"/>
        <dbReference type="ChEBI" id="CHEBI:15377"/>
        <dbReference type="ChEBI" id="CHEBI:15378"/>
        <dbReference type="ChEBI" id="CHEBI:16810"/>
        <dbReference type="ChEBI" id="CHEBI:32551"/>
        <dbReference type="ChEBI" id="CHEBI:57540"/>
        <dbReference type="ChEBI" id="CHEBI:57945"/>
        <dbReference type="ChEBI" id="CHEBI:57951"/>
        <dbReference type="EC" id="1.5.1.7"/>
    </reaction>
</comment>
<evidence type="ECO:0000256" key="13">
    <source>
        <dbReference type="ARBA" id="ARBA00023128"/>
    </source>
</evidence>
<evidence type="ECO:0000256" key="16">
    <source>
        <dbReference type="ARBA" id="ARBA00033228"/>
    </source>
</evidence>
<feature type="transmembrane region" description="Helical" evidence="20">
    <location>
        <begin position="95"/>
        <end position="118"/>
    </location>
</feature>
<keyword evidence="8" id="KW-0028">Amino-acid biosynthesis</keyword>
<dbReference type="GO" id="GO:0004754">
    <property type="term" value="F:saccharopine dehydrogenase (NAD+, L-lysine-forming) activity"/>
    <property type="evidence" value="ECO:0007669"/>
    <property type="project" value="UniProtKB-EC"/>
</dbReference>
<evidence type="ECO:0000256" key="11">
    <source>
        <dbReference type="ARBA" id="ARBA00022792"/>
    </source>
</evidence>
<name>A0A1V8T7L6_9PEZI</name>
<dbReference type="PROSITE" id="PS50920">
    <property type="entry name" value="SOLCAR"/>
    <property type="match status" value="3"/>
</dbReference>
<dbReference type="SMART" id="SM01002">
    <property type="entry name" value="AlaDh_PNT_C"/>
    <property type="match status" value="1"/>
</dbReference>
<evidence type="ECO:0000256" key="20">
    <source>
        <dbReference type="SAM" id="Phobius"/>
    </source>
</evidence>
<evidence type="ECO:0000256" key="14">
    <source>
        <dbReference type="ARBA" id="ARBA00023136"/>
    </source>
</evidence>
<evidence type="ECO:0000256" key="12">
    <source>
        <dbReference type="ARBA" id="ARBA00022989"/>
    </source>
</evidence>
<dbReference type="EC" id="1.5.1.7" evidence="5"/>
<keyword evidence="7" id="KW-0813">Transport</keyword>
<organism evidence="23 24">
    <name type="scientific">Cryoendolithus antarcticus</name>
    <dbReference type="NCBI Taxonomy" id="1507870"/>
    <lineage>
        <taxon>Eukaryota</taxon>
        <taxon>Fungi</taxon>
        <taxon>Dikarya</taxon>
        <taxon>Ascomycota</taxon>
        <taxon>Pezizomycotina</taxon>
        <taxon>Dothideomycetes</taxon>
        <taxon>Dothideomycetidae</taxon>
        <taxon>Cladosporiales</taxon>
        <taxon>Cladosporiaceae</taxon>
        <taxon>Cryoendolithus</taxon>
    </lineage>
</organism>
<keyword evidence="12 20" id="KW-1133">Transmembrane helix</keyword>
<dbReference type="EMBL" id="NAJO01000014">
    <property type="protein sequence ID" value="OQO07406.1"/>
    <property type="molecule type" value="Genomic_DNA"/>
</dbReference>
<evidence type="ECO:0000259" key="22">
    <source>
        <dbReference type="SMART" id="SM01003"/>
    </source>
</evidence>
<dbReference type="OrthoDB" id="14252at2759"/>
<keyword evidence="14 18" id="KW-0472">Membrane</keyword>
<dbReference type="InParanoid" id="A0A1V8T7L6"/>
<dbReference type="PANTHER" id="PTHR45624">
    <property type="entry name" value="MITOCHONDRIAL BASIC AMINO ACIDS TRANSPORTER-RELATED"/>
    <property type="match status" value="1"/>
</dbReference>